<evidence type="ECO:0000256" key="1">
    <source>
        <dbReference type="SAM" id="MobiDB-lite"/>
    </source>
</evidence>
<evidence type="ECO:0000256" key="2">
    <source>
        <dbReference type="SAM" id="Phobius"/>
    </source>
</evidence>
<evidence type="ECO:0000313" key="4">
    <source>
        <dbReference type="Proteomes" id="UP001623290"/>
    </source>
</evidence>
<dbReference type="EMBL" id="CP135443">
    <property type="protein sequence ID" value="WRY33264.1"/>
    <property type="molecule type" value="Genomic_DNA"/>
</dbReference>
<keyword evidence="2" id="KW-0812">Transmembrane</keyword>
<organism evidence="3 4">
    <name type="scientific">Thioclava litoralis</name>
    <dbReference type="NCBI Taxonomy" id="3076557"/>
    <lineage>
        <taxon>Bacteria</taxon>
        <taxon>Pseudomonadati</taxon>
        <taxon>Pseudomonadota</taxon>
        <taxon>Alphaproteobacteria</taxon>
        <taxon>Rhodobacterales</taxon>
        <taxon>Paracoccaceae</taxon>
        <taxon>Thioclava</taxon>
    </lineage>
</organism>
<accession>A0ABZ1DZG7</accession>
<keyword evidence="2" id="KW-1133">Transmembrane helix</keyword>
<name>A0ABZ1DZG7_9RHOB</name>
<keyword evidence="4" id="KW-1185">Reference proteome</keyword>
<sequence length="164" mass="18327">MSYLDASAAPRTGPIRRAIAWMDENGPLSWIALMVASFIFAGPLGLLVLGFILFTGRFGKGRRRRAEARQFCAQRFGGYGMHMSRPSGNAAFDNYKAETIARLEREQNDFEAFLKRLRDARDKAEFDQYMDERARTAAEESPEPEAEPEAASTGTTLDHKGDAK</sequence>
<reference evidence="3 4" key="1">
    <citation type="submission" date="2023-09" db="EMBL/GenBank/DDBJ databases">
        <title>Thioclava shenzhenensis sp. nov., a multidrug resistant bacteria-antagonizing species isolated from coastal seawater.</title>
        <authorList>
            <person name="Long M."/>
        </authorList>
    </citation>
    <scope>NUCLEOTIDE SEQUENCE [LARGE SCALE GENOMIC DNA]</scope>
    <source>
        <strain evidence="3 4">FTW29</strain>
    </source>
</reference>
<protein>
    <submittedName>
        <fullName evidence="3">DUF2852 domain-containing protein</fullName>
    </submittedName>
</protein>
<evidence type="ECO:0000313" key="3">
    <source>
        <dbReference type="EMBL" id="WRY33264.1"/>
    </source>
</evidence>
<dbReference type="Pfam" id="PF11014">
    <property type="entry name" value="DUF2852"/>
    <property type="match status" value="1"/>
</dbReference>
<keyword evidence="2" id="KW-0472">Membrane</keyword>
<feature type="transmembrane region" description="Helical" evidence="2">
    <location>
        <begin position="30"/>
        <end position="55"/>
    </location>
</feature>
<dbReference type="RefSeq" id="WP_406720603.1">
    <property type="nucleotide sequence ID" value="NZ_CP135443.1"/>
</dbReference>
<dbReference type="Proteomes" id="UP001623290">
    <property type="component" value="Chromosome"/>
</dbReference>
<feature type="compositionally biased region" description="Basic and acidic residues" evidence="1">
    <location>
        <begin position="128"/>
        <end position="138"/>
    </location>
</feature>
<proteinExistence type="predicted"/>
<gene>
    <name evidence="3" type="ORF">RPE78_11300</name>
</gene>
<dbReference type="InterPro" id="IPR021273">
    <property type="entry name" value="DUF2852"/>
</dbReference>
<feature type="region of interest" description="Disordered" evidence="1">
    <location>
        <begin position="128"/>
        <end position="164"/>
    </location>
</feature>